<dbReference type="AlphaFoldDB" id="A0A654U6T5"/>
<dbReference type="Proteomes" id="UP000046680">
    <property type="component" value="Unassembled WGS sequence"/>
</dbReference>
<reference evidence="3 4" key="1">
    <citation type="submission" date="2015-03" db="EMBL/GenBank/DDBJ databases">
        <authorList>
            <consortium name="Pathogen Informatics"/>
        </authorList>
    </citation>
    <scope>NUCLEOTIDE SEQUENCE [LARGE SCALE GENOMIC DNA]</scope>
    <source>
        <strain evidence="2 4">Bir 187</strain>
        <strain evidence="1 3">C09601061</strain>
    </source>
</reference>
<accession>A0A654U6T5</accession>
<organism evidence="1 3">
    <name type="scientific">Mycobacterium tuberculosis</name>
    <dbReference type="NCBI Taxonomy" id="1773"/>
    <lineage>
        <taxon>Bacteria</taxon>
        <taxon>Bacillati</taxon>
        <taxon>Actinomycetota</taxon>
        <taxon>Actinomycetes</taxon>
        <taxon>Mycobacteriales</taxon>
        <taxon>Mycobacteriaceae</taxon>
        <taxon>Mycobacterium</taxon>
        <taxon>Mycobacterium tuberculosis complex</taxon>
    </lineage>
</organism>
<evidence type="ECO:0000313" key="4">
    <source>
        <dbReference type="Proteomes" id="UP000049023"/>
    </source>
</evidence>
<protein>
    <submittedName>
        <fullName evidence="1">Uncharacterized protein</fullName>
    </submittedName>
</protein>
<evidence type="ECO:0000313" key="1">
    <source>
        <dbReference type="EMBL" id="CFS09454.1"/>
    </source>
</evidence>
<sequence length="69" mass="7215">MATASPAPTSATAIISISASVSGPRVPARTNSATSWTICSRPSRTVCANAWELVAWVYITIHDARLASI</sequence>
<dbReference type="Proteomes" id="UP000049023">
    <property type="component" value="Unassembled WGS sequence"/>
</dbReference>
<name>A0A654U6T5_MYCTX</name>
<dbReference type="EMBL" id="CNFU01000665">
    <property type="protein sequence ID" value="CKS28964.1"/>
    <property type="molecule type" value="Genomic_DNA"/>
</dbReference>
<gene>
    <name evidence="1" type="ORF">ERS007657_03985</name>
    <name evidence="2" type="ORF">ERS027661_02860</name>
</gene>
<proteinExistence type="predicted"/>
<evidence type="ECO:0000313" key="3">
    <source>
        <dbReference type="Proteomes" id="UP000046680"/>
    </source>
</evidence>
<dbReference type="EMBL" id="CGCX01002255">
    <property type="protein sequence ID" value="CFS09454.1"/>
    <property type="molecule type" value="Genomic_DNA"/>
</dbReference>
<evidence type="ECO:0000313" key="2">
    <source>
        <dbReference type="EMBL" id="CKS28964.1"/>
    </source>
</evidence>